<reference evidence="2 3" key="1">
    <citation type="submission" date="2016-11" db="EMBL/GenBank/DDBJ databases">
        <title>Description of two novel members of the family Erysipelotrichaceae: Ileibacterium lipovorans gen. nov., sp. nov. and Dubosiella newyorkensis, gen. nov., sp. nov.</title>
        <authorList>
            <person name="Cox L.M."/>
            <person name="Sohn J."/>
            <person name="Tyrrell K.L."/>
            <person name="Citron D.M."/>
            <person name="Lawson P.A."/>
            <person name="Patel N.B."/>
            <person name="Iizumi T."/>
            <person name="Perez-Perez G.I."/>
            <person name="Goldstein E.J."/>
            <person name="Blaser M.J."/>
        </authorList>
    </citation>
    <scope>NUCLEOTIDE SEQUENCE [LARGE SCALE GENOMIC DNA]</scope>
    <source>
        <strain evidence="2 3">NYU-BL-K8</strain>
    </source>
</reference>
<proteinExistence type="predicted"/>
<comment type="caution">
    <text evidence="2">The sequence shown here is derived from an EMBL/GenBank/DDBJ whole genome shotgun (WGS) entry which is preliminary data.</text>
</comment>
<dbReference type="EMBL" id="MPJZ01000008">
    <property type="protein sequence ID" value="OLU47226.1"/>
    <property type="molecule type" value="Genomic_DNA"/>
</dbReference>
<sequence>HIAVIPKNVKAGRCPCTLSFHGQEGRPSGWGIHQALPVSQNRSRRQGHGYALPPTGGRPGL</sequence>
<dbReference type="AlphaFoldDB" id="A0A1Q9YN92"/>
<evidence type="ECO:0000313" key="3">
    <source>
        <dbReference type="Proteomes" id="UP000186758"/>
    </source>
</evidence>
<accession>A0A1Q9YN92</accession>
<evidence type="ECO:0000256" key="1">
    <source>
        <dbReference type="SAM" id="MobiDB-lite"/>
    </source>
</evidence>
<evidence type="ECO:0000313" key="2">
    <source>
        <dbReference type="EMBL" id="OLU47226.1"/>
    </source>
</evidence>
<feature type="region of interest" description="Disordered" evidence="1">
    <location>
        <begin position="38"/>
        <end position="61"/>
    </location>
</feature>
<gene>
    <name evidence="2" type="ORF">BO223_00790</name>
</gene>
<organism evidence="2 3">
    <name type="scientific">Faecalibaculum rodentium</name>
    <dbReference type="NCBI Taxonomy" id="1702221"/>
    <lineage>
        <taxon>Bacteria</taxon>
        <taxon>Bacillati</taxon>
        <taxon>Bacillota</taxon>
        <taxon>Erysipelotrichia</taxon>
        <taxon>Erysipelotrichales</taxon>
        <taxon>Erysipelotrichaceae</taxon>
        <taxon>Faecalibaculum</taxon>
    </lineage>
</organism>
<feature type="non-terminal residue" evidence="2">
    <location>
        <position position="1"/>
    </location>
</feature>
<name>A0A1Q9YN92_9FIRM</name>
<protein>
    <submittedName>
        <fullName evidence="2">Uncharacterized protein</fullName>
    </submittedName>
</protein>
<dbReference type="Proteomes" id="UP000186758">
    <property type="component" value="Unassembled WGS sequence"/>
</dbReference>